<reference evidence="1 2" key="1">
    <citation type="submission" date="2024-02" db="EMBL/GenBank/DDBJ databases">
        <authorList>
            <person name="Vignale AGUSTIN F."/>
            <person name="Sosa J E."/>
            <person name="Modenutti C."/>
        </authorList>
    </citation>
    <scope>NUCLEOTIDE SEQUENCE [LARGE SCALE GENOMIC DNA]</scope>
</reference>
<name>A0ABC8U0Z8_9AQUA</name>
<evidence type="ECO:0000313" key="1">
    <source>
        <dbReference type="EMBL" id="CAK9175446.1"/>
    </source>
</evidence>
<evidence type="ECO:0000313" key="2">
    <source>
        <dbReference type="Proteomes" id="UP001642360"/>
    </source>
</evidence>
<dbReference type="Proteomes" id="UP001642360">
    <property type="component" value="Unassembled WGS sequence"/>
</dbReference>
<organism evidence="1 2">
    <name type="scientific">Ilex paraguariensis</name>
    <name type="common">yerba mate</name>
    <dbReference type="NCBI Taxonomy" id="185542"/>
    <lineage>
        <taxon>Eukaryota</taxon>
        <taxon>Viridiplantae</taxon>
        <taxon>Streptophyta</taxon>
        <taxon>Embryophyta</taxon>
        <taxon>Tracheophyta</taxon>
        <taxon>Spermatophyta</taxon>
        <taxon>Magnoliopsida</taxon>
        <taxon>eudicotyledons</taxon>
        <taxon>Gunneridae</taxon>
        <taxon>Pentapetalae</taxon>
        <taxon>asterids</taxon>
        <taxon>campanulids</taxon>
        <taxon>Aquifoliales</taxon>
        <taxon>Aquifoliaceae</taxon>
        <taxon>Ilex</taxon>
    </lineage>
</organism>
<comment type="caution">
    <text evidence="1">The sequence shown here is derived from an EMBL/GenBank/DDBJ whole genome shotgun (WGS) entry which is preliminary data.</text>
</comment>
<accession>A0ABC8U0Z8</accession>
<dbReference type="AlphaFoldDB" id="A0ABC8U0Z8"/>
<protein>
    <submittedName>
        <fullName evidence="1">Uncharacterized protein</fullName>
    </submittedName>
</protein>
<gene>
    <name evidence="1" type="ORF">ILEXP_LOCUS45248</name>
</gene>
<dbReference type="EMBL" id="CAUOFW020006613">
    <property type="protein sequence ID" value="CAK9175446.1"/>
    <property type="molecule type" value="Genomic_DNA"/>
</dbReference>
<proteinExistence type="predicted"/>
<keyword evidence="2" id="KW-1185">Reference proteome</keyword>
<sequence length="69" mass="7934">MEIHLSQTYHEGLLKLQAKEYKKARKLLEAFLALKNLSIVGHLSRGFFAAPTIVSMNFDFFYFVVGELL</sequence>